<accession>A0A085WSX8</accession>
<reference evidence="2 3" key="1">
    <citation type="submission" date="2014-04" db="EMBL/GenBank/DDBJ databases">
        <title>Genome assembly of Hyalangium minutum DSM 14724.</title>
        <authorList>
            <person name="Sharma G."/>
            <person name="Subramanian S."/>
        </authorList>
    </citation>
    <scope>NUCLEOTIDE SEQUENCE [LARGE SCALE GENOMIC DNA]</scope>
    <source>
        <strain evidence="2 3">DSM 14724</strain>
    </source>
</reference>
<dbReference type="STRING" id="394096.DB31_5833"/>
<dbReference type="OrthoDB" id="5382704at2"/>
<feature type="chain" id="PRO_5001799933" description="Lipoprotein" evidence="1">
    <location>
        <begin position="22"/>
        <end position="161"/>
    </location>
</feature>
<keyword evidence="1" id="KW-0732">Signal</keyword>
<evidence type="ECO:0008006" key="4">
    <source>
        <dbReference type="Google" id="ProtNLM"/>
    </source>
</evidence>
<dbReference type="RefSeq" id="WP_044186028.1">
    <property type="nucleotide sequence ID" value="NZ_JMCB01000003.1"/>
</dbReference>
<feature type="signal peptide" evidence="1">
    <location>
        <begin position="1"/>
        <end position="21"/>
    </location>
</feature>
<dbReference type="PROSITE" id="PS51257">
    <property type="entry name" value="PROKAR_LIPOPROTEIN"/>
    <property type="match status" value="1"/>
</dbReference>
<evidence type="ECO:0000256" key="1">
    <source>
        <dbReference type="SAM" id="SignalP"/>
    </source>
</evidence>
<dbReference type="AlphaFoldDB" id="A0A085WSX8"/>
<evidence type="ECO:0000313" key="3">
    <source>
        <dbReference type="Proteomes" id="UP000028725"/>
    </source>
</evidence>
<organism evidence="2 3">
    <name type="scientific">Hyalangium minutum</name>
    <dbReference type="NCBI Taxonomy" id="394096"/>
    <lineage>
        <taxon>Bacteria</taxon>
        <taxon>Pseudomonadati</taxon>
        <taxon>Myxococcota</taxon>
        <taxon>Myxococcia</taxon>
        <taxon>Myxococcales</taxon>
        <taxon>Cystobacterineae</taxon>
        <taxon>Archangiaceae</taxon>
        <taxon>Hyalangium</taxon>
    </lineage>
</organism>
<comment type="caution">
    <text evidence="2">The sequence shown here is derived from an EMBL/GenBank/DDBJ whole genome shotgun (WGS) entry which is preliminary data.</text>
</comment>
<dbReference type="Proteomes" id="UP000028725">
    <property type="component" value="Unassembled WGS sequence"/>
</dbReference>
<name>A0A085WSX8_9BACT</name>
<protein>
    <recommendedName>
        <fullName evidence="4">Lipoprotein</fullName>
    </recommendedName>
</protein>
<keyword evidence="3" id="KW-1185">Reference proteome</keyword>
<evidence type="ECO:0000313" key="2">
    <source>
        <dbReference type="EMBL" id="KFE70791.1"/>
    </source>
</evidence>
<gene>
    <name evidence="2" type="ORF">DB31_5833</name>
</gene>
<proteinExistence type="predicted"/>
<dbReference type="EMBL" id="JMCB01000003">
    <property type="protein sequence ID" value="KFE70791.1"/>
    <property type="molecule type" value="Genomic_DNA"/>
</dbReference>
<sequence>MTSGRFWRIAAAAGMTATAVAAGCGDNGAPCTTCAPMEGRYPLEFEAGTLPADCTSLGVGLPQGPLDIQRSGSGLAATMDGVPMEGTLFQGNDFNLLGAQSGLDGGSTQFSLSGRYTPGPLDGGTGSISGSFTGTYARGSAQGTRRCSIFRGYTATQQGQP</sequence>